<accession>A0A852RG39</accession>
<dbReference type="AlphaFoldDB" id="A0A852RG39"/>
<evidence type="ECO:0000313" key="2">
    <source>
        <dbReference type="Proteomes" id="UP000582231"/>
    </source>
</evidence>
<sequence length="383" mass="42112">MPLLDQVVDNPWIVVVAGVALGLLVTARRREAAEVSPDEDVDPDLAAARERRDDAFARHDYAQARRWAEEVLRHPEEDWLDLIELGTATALAGEQETGWQMIDEAVEQCERADARMLPSVLVHRAIGLLMSCAPTDRFVAAVEEAHRAGPDDEDLTVPLLWSYAYQGRFDEAEDLGRLRSWEDDGGMVASLLDMVATFRRAAEQTGTTLDDLHRRGFFTPLWDELRAQQLGFGLSDALAALDETMPAALKGTLRPPAGRKTLAETGGERKVLAWHDGQDVGAGAVWGLDGDFRLMTSAEIQAMDAAVEASPEKFPQWDAQHLHEVATQVMTDDRGGYLVALGGGRVVLRRDGVDDVAVAPSLTDFFWDRAAAWGGRDPRPPAR</sequence>
<reference evidence="1 2" key="1">
    <citation type="submission" date="2020-07" db="EMBL/GenBank/DDBJ databases">
        <title>Sequencing the genomes of 1000 actinobacteria strains.</title>
        <authorList>
            <person name="Klenk H.-P."/>
        </authorList>
    </citation>
    <scope>NUCLEOTIDE SEQUENCE [LARGE SCALE GENOMIC DNA]</scope>
    <source>
        <strain evidence="1 2">DSM 19082</strain>
    </source>
</reference>
<protein>
    <recommendedName>
        <fullName evidence="3">Tetratricopeptide repeat protein</fullName>
    </recommendedName>
</protein>
<comment type="caution">
    <text evidence="1">The sequence shown here is derived from an EMBL/GenBank/DDBJ whole genome shotgun (WGS) entry which is preliminary data.</text>
</comment>
<dbReference type="Proteomes" id="UP000582231">
    <property type="component" value="Unassembled WGS sequence"/>
</dbReference>
<gene>
    <name evidence="1" type="ORF">BJ958_000995</name>
</gene>
<dbReference type="Gene3D" id="1.25.40.10">
    <property type="entry name" value="Tetratricopeptide repeat domain"/>
    <property type="match status" value="1"/>
</dbReference>
<name>A0A852RG39_9ACTN</name>
<keyword evidence="2" id="KW-1185">Reference proteome</keyword>
<dbReference type="EMBL" id="JACCBF010000001">
    <property type="protein sequence ID" value="NYD29449.1"/>
    <property type="molecule type" value="Genomic_DNA"/>
</dbReference>
<evidence type="ECO:0000313" key="1">
    <source>
        <dbReference type="EMBL" id="NYD29449.1"/>
    </source>
</evidence>
<proteinExistence type="predicted"/>
<dbReference type="RefSeq" id="WP_179725823.1">
    <property type="nucleotide sequence ID" value="NZ_BAABEF010000001.1"/>
</dbReference>
<dbReference type="InterPro" id="IPR011990">
    <property type="entry name" value="TPR-like_helical_dom_sf"/>
</dbReference>
<evidence type="ECO:0008006" key="3">
    <source>
        <dbReference type="Google" id="ProtNLM"/>
    </source>
</evidence>
<organism evidence="1 2">
    <name type="scientific">Nocardioides kongjuensis</name>
    <dbReference type="NCBI Taxonomy" id="349522"/>
    <lineage>
        <taxon>Bacteria</taxon>
        <taxon>Bacillati</taxon>
        <taxon>Actinomycetota</taxon>
        <taxon>Actinomycetes</taxon>
        <taxon>Propionibacteriales</taxon>
        <taxon>Nocardioidaceae</taxon>
        <taxon>Nocardioides</taxon>
    </lineage>
</organism>